<protein>
    <recommendedName>
        <fullName evidence="2">Nitrogen fixation protein NifU</fullName>
    </recommendedName>
</protein>
<dbReference type="RefSeq" id="WP_282010651.1">
    <property type="nucleotide sequence ID" value="NZ_OX336137.1"/>
</dbReference>
<feature type="domain" description="NIF system FeS cluster assembly NifU C-terminal" evidence="4">
    <location>
        <begin position="180"/>
        <end position="246"/>
    </location>
</feature>
<dbReference type="PANTHER" id="PTHR11178:SF1">
    <property type="entry name" value="NFU1 IRON-SULFUR CLUSTER SCAFFOLD HOMOLOG, MITOCHONDRIAL"/>
    <property type="match status" value="1"/>
</dbReference>
<evidence type="ECO:0000259" key="4">
    <source>
        <dbReference type="Pfam" id="PF01106"/>
    </source>
</evidence>
<keyword evidence="7" id="KW-1185">Reference proteome</keyword>
<dbReference type="SUPFAM" id="SSF82649">
    <property type="entry name" value="SufE/NifU"/>
    <property type="match status" value="1"/>
</dbReference>
<dbReference type="InterPro" id="IPR002871">
    <property type="entry name" value="NIF_FeS_clus_asmbl_NifU_N"/>
</dbReference>
<dbReference type="InterPro" id="IPR034904">
    <property type="entry name" value="FSCA_dom_sf"/>
</dbReference>
<evidence type="ECO:0000259" key="5">
    <source>
        <dbReference type="Pfam" id="PF01592"/>
    </source>
</evidence>
<evidence type="ECO:0000256" key="1">
    <source>
        <dbReference type="ARBA" id="ARBA00006420"/>
    </source>
</evidence>
<dbReference type="Gene3D" id="3.90.1010.10">
    <property type="match status" value="1"/>
</dbReference>
<dbReference type="PANTHER" id="PTHR11178">
    <property type="entry name" value="IRON-SULFUR CLUSTER SCAFFOLD PROTEIN NFU-RELATED"/>
    <property type="match status" value="1"/>
</dbReference>
<dbReference type="Pfam" id="PF01106">
    <property type="entry name" value="NifU"/>
    <property type="match status" value="1"/>
</dbReference>
<name>A0ABM9HBZ4_9BACT</name>
<gene>
    <name evidence="6" type="ORF">NSPWAT_0872</name>
</gene>
<dbReference type="SUPFAM" id="SSF117916">
    <property type="entry name" value="Fe-S cluster assembly (FSCA) domain-like"/>
    <property type="match status" value="1"/>
</dbReference>
<evidence type="ECO:0000256" key="3">
    <source>
        <dbReference type="ARBA" id="ARBA00023231"/>
    </source>
</evidence>
<comment type="similarity">
    <text evidence="1">Belongs to the NifU family.</text>
</comment>
<proteinExistence type="inferred from homology"/>
<feature type="domain" description="NIF system FeS cluster assembly NifU N-terminal" evidence="5">
    <location>
        <begin position="15"/>
        <end position="109"/>
    </location>
</feature>
<dbReference type="InterPro" id="IPR001075">
    <property type="entry name" value="NIF_FeS_clus_asmbl_NifU_C"/>
</dbReference>
<evidence type="ECO:0000256" key="2">
    <source>
        <dbReference type="ARBA" id="ARBA00015278"/>
    </source>
</evidence>
<evidence type="ECO:0000313" key="7">
    <source>
        <dbReference type="Proteomes" id="UP001157733"/>
    </source>
</evidence>
<sequence length="249" mass="27200">MSVAEEKFSAKFEEAASKPKHRGAFYQEDATEKGMALVEAKFKDMKLYWLVDVGESRVYSAKFFAYGGKVSVGICEQLCAMVKGLTLDEACSLLGADVERALRDDPDEPAVPESKKTAFGNVPELLKIIKEKFPEAQAVAQASTSIKDSGAGKPKSARELTMQEQAWMDLDEADQIKQVDLVLDEKVRPALMADGGNIQVMEVVDGERVLVQYQGACGSCGSSLGATLSFIERTLRQELYGDLQVVPNM</sequence>
<reference evidence="6 7" key="1">
    <citation type="submission" date="2022-09" db="EMBL/GenBank/DDBJ databases">
        <authorList>
            <person name="Kop L."/>
        </authorList>
    </citation>
    <scope>NUCLEOTIDE SEQUENCE [LARGE SCALE GENOMIC DNA]</scope>
    <source>
        <strain evidence="6 7">347</strain>
    </source>
</reference>
<keyword evidence="3" id="KW-0535">Nitrogen fixation</keyword>
<evidence type="ECO:0000313" key="6">
    <source>
        <dbReference type="EMBL" id="CAI2717731.1"/>
    </source>
</evidence>
<accession>A0ABM9HBZ4</accession>
<dbReference type="EMBL" id="OX336137">
    <property type="protein sequence ID" value="CAI2717731.1"/>
    <property type="molecule type" value="Genomic_DNA"/>
</dbReference>
<dbReference type="Proteomes" id="UP001157733">
    <property type="component" value="Chromosome"/>
</dbReference>
<dbReference type="Pfam" id="PF01592">
    <property type="entry name" value="NifU_N"/>
    <property type="match status" value="1"/>
</dbReference>
<dbReference type="Gene3D" id="3.30.300.130">
    <property type="entry name" value="Fe-S cluster assembly (FSCA)"/>
    <property type="match status" value="1"/>
</dbReference>
<organism evidence="6 7">
    <name type="scientific">Nitrospina watsonii</name>
    <dbReference type="NCBI Taxonomy" id="1323948"/>
    <lineage>
        <taxon>Bacteria</taxon>
        <taxon>Pseudomonadati</taxon>
        <taxon>Nitrospinota/Tectimicrobiota group</taxon>
        <taxon>Nitrospinota</taxon>
        <taxon>Nitrospinia</taxon>
        <taxon>Nitrospinales</taxon>
        <taxon>Nitrospinaceae</taxon>
        <taxon>Nitrospina</taxon>
    </lineage>
</organism>